<dbReference type="Proteomes" id="UP000803884">
    <property type="component" value="Unassembled WGS sequence"/>
</dbReference>
<dbReference type="EMBL" id="JAAQHG020000083">
    <property type="protein sequence ID" value="KAL1581996.1"/>
    <property type="molecule type" value="Genomic_DNA"/>
</dbReference>
<protein>
    <submittedName>
        <fullName evidence="1">Uncharacterized protein</fullName>
    </submittedName>
</protein>
<gene>
    <name evidence="1" type="ORF">WHR41_09384</name>
</gene>
<keyword evidence="2" id="KW-1185">Reference proteome</keyword>
<name>A0AB34KDZ8_9PEZI</name>
<dbReference type="RefSeq" id="XP_069225103.1">
    <property type="nucleotide sequence ID" value="XM_069377987.1"/>
</dbReference>
<accession>A0AB34KDZ8</accession>
<reference evidence="1 2" key="1">
    <citation type="journal article" date="2020" name="Microbiol. Resour. Announc.">
        <title>Draft Genome Sequence of a Cladosporium Species Isolated from the Mesophotic Ascidian Didemnum maculosum.</title>
        <authorList>
            <person name="Gioti A."/>
            <person name="Siaperas R."/>
            <person name="Nikolaivits E."/>
            <person name="Le Goff G."/>
            <person name="Ouazzani J."/>
            <person name="Kotoulas G."/>
            <person name="Topakas E."/>
        </authorList>
    </citation>
    <scope>NUCLEOTIDE SEQUENCE [LARGE SCALE GENOMIC DNA]</scope>
    <source>
        <strain evidence="1 2">TM138-S3</strain>
    </source>
</reference>
<proteinExistence type="predicted"/>
<evidence type="ECO:0000313" key="1">
    <source>
        <dbReference type="EMBL" id="KAL1581996.1"/>
    </source>
</evidence>
<dbReference type="GeneID" id="96010825"/>
<dbReference type="AlphaFoldDB" id="A0AB34KDZ8"/>
<organism evidence="1 2">
    <name type="scientific">Cladosporium halotolerans</name>
    <dbReference type="NCBI Taxonomy" id="1052096"/>
    <lineage>
        <taxon>Eukaryota</taxon>
        <taxon>Fungi</taxon>
        <taxon>Dikarya</taxon>
        <taxon>Ascomycota</taxon>
        <taxon>Pezizomycotina</taxon>
        <taxon>Dothideomycetes</taxon>
        <taxon>Dothideomycetidae</taxon>
        <taxon>Cladosporiales</taxon>
        <taxon>Cladosporiaceae</taxon>
        <taxon>Cladosporium</taxon>
    </lineage>
</organism>
<sequence length="125" mass="13289">MSVESDTRHDNKRQDILQSTPKVHFFLKPIAPSAALRLAGFTLSKAAGALEPHSVHTDFPELASWFVVLCVFTWSSALAASARDIVLTACLTSLALGSTISPVVSSPTTAERQRAQALATVNQAA</sequence>
<evidence type="ECO:0000313" key="2">
    <source>
        <dbReference type="Proteomes" id="UP000803884"/>
    </source>
</evidence>
<comment type="caution">
    <text evidence="1">The sequence shown here is derived from an EMBL/GenBank/DDBJ whole genome shotgun (WGS) entry which is preliminary data.</text>
</comment>